<evidence type="ECO:0000313" key="8">
    <source>
        <dbReference type="EMBL" id="SOQ40014.1"/>
    </source>
</evidence>
<evidence type="ECO:0000259" key="7">
    <source>
        <dbReference type="PROSITE" id="PS50262"/>
    </source>
</evidence>
<keyword evidence="5 6" id="KW-0472">Membrane</keyword>
<evidence type="ECO:0000256" key="3">
    <source>
        <dbReference type="ARBA" id="ARBA00022692"/>
    </source>
</evidence>
<dbReference type="InterPro" id="IPR017452">
    <property type="entry name" value="GPCR_Rhodpsn_7TM"/>
</dbReference>
<evidence type="ECO:0000256" key="5">
    <source>
        <dbReference type="ARBA" id="ARBA00023136"/>
    </source>
</evidence>
<feature type="transmembrane region" description="Helical" evidence="6">
    <location>
        <begin position="90"/>
        <end position="114"/>
    </location>
</feature>
<feature type="transmembrane region" description="Helical" evidence="6">
    <location>
        <begin position="126"/>
        <end position="150"/>
    </location>
</feature>
<evidence type="ECO:0000256" key="6">
    <source>
        <dbReference type="SAM" id="Phobius"/>
    </source>
</evidence>
<protein>
    <submittedName>
        <fullName evidence="8">SFRICE_028780</fullName>
    </submittedName>
</protein>
<dbReference type="GO" id="GO:0008528">
    <property type="term" value="F:G protein-coupled peptide receptor activity"/>
    <property type="evidence" value="ECO:0007669"/>
    <property type="project" value="TreeGrafter"/>
</dbReference>
<keyword evidence="3 6" id="KW-0812">Transmembrane</keyword>
<reference evidence="8" key="1">
    <citation type="submission" date="2016-07" db="EMBL/GenBank/DDBJ databases">
        <authorList>
            <person name="Bretaudeau A."/>
        </authorList>
    </citation>
    <scope>NUCLEOTIDE SEQUENCE</scope>
    <source>
        <strain evidence="8">Rice</strain>
        <tissue evidence="8">Whole body</tissue>
    </source>
</reference>
<dbReference type="OrthoDB" id="5864054at2759"/>
<organism evidence="8">
    <name type="scientific">Spodoptera frugiperda</name>
    <name type="common">Fall armyworm</name>
    <dbReference type="NCBI Taxonomy" id="7108"/>
    <lineage>
        <taxon>Eukaryota</taxon>
        <taxon>Metazoa</taxon>
        <taxon>Ecdysozoa</taxon>
        <taxon>Arthropoda</taxon>
        <taxon>Hexapoda</taxon>
        <taxon>Insecta</taxon>
        <taxon>Pterygota</taxon>
        <taxon>Neoptera</taxon>
        <taxon>Endopterygota</taxon>
        <taxon>Lepidoptera</taxon>
        <taxon>Glossata</taxon>
        <taxon>Ditrysia</taxon>
        <taxon>Noctuoidea</taxon>
        <taxon>Noctuidae</taxon>
        <taxon>Amphipyrinae</taxon>
        <taxon>Spodoptera</taxon>
    </lineage>
</organism>
<feature type="transmembrane region" description="Helical" evidence="6">
    <location>
        <begin position="211"/>
        <end position="231"/>
    </location>
</feature>
<dbReference type="PRINTS" id="PR00237">
    <property type="entry name" value="GPCRRHODOPSN"/>
</dbReference>
<sequence>MSALAVTMLAENDTHSYAGSNSSFNFFFEDPRFISILKHRGQNHTNNIGDVIKVLEDWRSRYNISVVKECEKSEYCSGEFRDLILAYNSIHGYVSLLVCLFGSLANALNVAVLTRRDLAVTPINRLLKWLAVADVFVMLEYVPFAIYRYLLFPDQEERPYSWAVYMLFHSHFTQILHTASILLTLSLAVWRYIAIKYPTYSPSLCTDRRCTLAILLSFILPPILCIPSYFVSIIKKNLLNNIFNTLTASFVERSQVRLPDKGSWVRFPARANSGMAVYGNRLIPYYKELIT</sequence>
<dbReference type="GO" id="GO:0005886">
    <property type="term" value="C:plasma membrane"/>
    <property type="evidence" value="ECO:0007669"/>
    <property type="project" value="TreeGrafter"/>
</dbReference>
<dbReference type="EMBL" id="ODYU01002477">
    <property type="protein sequence ID" value="SOQ40014.1"/>
    <property type="molecule type" value="Genomic_DNA"/>
</dbReference>
<dbReference type="SUPFAM" id="SSF81321">
    <property type="entry name" value="Family A G protein-coupled receptor-like"/>
    <property type="match status" value="1"/>
</dbReference>
<proteinExistence type="inferred from homology"/>
<dbReference type="CDD" id="cd14978">
    <property type="entry name" value="7tmA_FMRFamide_R-like"/>
    <property type="match status" value="1"/>
</dbReference>
<evidence type="ECO:0000256" key="2">
    <source>
        <dbReference type="ARBA" id="ARBA00010663"/>
    </source>
</evidence>
<dbReference type="Pfam" id="PF00001">
    <property type="entry name" value="7tm_1"/>
    <property type="match status" value="1"/>
</dbReference>
<dbReference type="Gene3D" id="1.20.1070.10">
    <property type="entry name" value="Rhodopsin 7-helix transmembrane proteins"/>
    <property type="match status" value="1"/>
</dbReference>
<feature type="transmembrane region" description="Helical" evidence="6">
    <location>
        <begin position="162"/>
        <end position="190"/>
    </location>
</feature>
<dbReference type="PANTHER" id="PTHR46273">
    <property type="entry name" value="MYOSUPPRESSIN RECEPTOR 1, ISOFORM B-RELATED"/>
    <property type="match status" value="1"/>
</dbReference>
<feature type="domain" description="G-protein coupled receptors family 1 profile" evidence="7">
    <location>
        <begin position="105"/>
        <end position="230"/>
    </location>
</feature>
<name>A0A2H1VIC9_SPOFR</name>
<evidence type="ECO:0000256" key="4">
    <source>
        <dbReference type="ARBA" id="ARBA00022989"/>
    </source>
</evidence>
<dbReference type="InterPro" id="IPR053219">
    <property type="entry name" value="GPCR_Dmsr-1"/>
</dbReference>
<gene>
    <name evidence="8" type="ORF">SFRICE_028780</name>
</gene>
<dbReference type="PROSITE" id="PS50262">
    <property type="entry name" value="G_PROTEIN_RECEP_F1_2"/>
    <property type="match status" value="1"/>
</dbReference>
<dbReference type="PANTHER" id="PTHR46273:SF4">
    <property type="entry name" value="AT19640P"/>
    <property type="match status" value="1"/>
</dbReference>
<comment type="similarity">
    <text evidence="2">Belongs to the G-protein coupled receptor 1 family.</text>
</comment>
<evidence type="ECO:0000256" key="1">
    <source>
        <dbReference type="ARBA" id="ARBA00004370"/>
    </source>
</evidence>
<dbReference type="AlphaFoldDB" id="A0A2H1VIC9"/>
<comment type="subcellular location">
    <subcellularLocation>
        <location evidence="1">Membrane</location>
    </subcellularLocation>
</comment>
<keyword evidence="4 6" id="KW-1133">Transmembrane helix</keyword>
<dbReference type="InterPro" id="IPR000276">
    <property type="entry name" value="GPCR_Rhodpsn"/>
</dbReference>
<accession>A0A2H1VIC9</accession>